<dbReference type="PROSITE" id="PS50110">
    <property type="entry name" value="RESPONSE_REGULATORY"/>
    <property type="match status" value="1"/>
</dbReference>
<dbReference type="SUPFAM" id="SSF52172">
    <property type="entry name" value="CheY-like"/>
    <property type="match status" value="1"/>
</dbReference>
<gene>
    <name evidence="12" type="ORF">CUJ86_01860</name>
</gene>
<comment type="caution">
    <text evidence="12">The sequence shown here is derived from an EMBL/GenBank/DDBJ whole genome shotgun (WGS) entry which is preliminary data.</text>
</comment>
<comment type="catalytic activity">
    <reaction evidence="1">
        <text>ATP + protein L-histidine = ADP + protein N-phospho-L-histidine.</text>
        <dbReference type="EC" id="2.7.13.3"/>
    </reaction>
</comment>
<feature type="domain" description="PAS" evidence="10">
    <location>
        <begin position="696"/>
        <end position="769"/>
    </location>
</feature>
<feature type="domain" description="PAS" evidence="10">
    <location>
        <begin position="999"/>
        <end position="1065"/>
    </location>
</feature>
<accession>A0A483CZH4</accession>
<dbReference type="InterPro" id="IPR000014">
    <property type="entry name" value="PAS"/>
</dbReference>
<feature type="domain" description="Histidine kinase" evidence="8">
    <location>
        <begin position="1139"/>
        <end position="1335"/>
    </location>
</feature>
<feature type="domain" description="PAC" evidence="11">
    <location>
        <begin position="1076"/>
        <end position="1128"/>
    </location>
</feature>
<keyword evidence="4" id="KW-0808">Transferase</keyword>
<dbReference type="SUPFAM" id="SSF55874">
    <property type="entry name" value="ATPase domain of HSP90 chaperone/DNA topoisomerase II/histidine kinase"/>
    <property type="match status" value="1"/>
</dbReference>
<dbReference type="GO" id="GO:0004673">
    <property type="term" value="F:protein histidine kinase activity"/>
    <property type="evidence" value="ECO:0007669"/>
    <property type="project" value="UniProtKB-EC"/>
</dbReference>
<evidence type="ECO:0000256" key="4">
    <source>
        <dbReference type="ARBA" id="ARBA00022679"/>
    </source>
</evidence>
<dbReference type="InterPro" id="IPR001610">
    <property type="entry name" value="PAC"/>
</dbReference>
<evidence type="ECO:0000259" key="10">
    <source>
        <dbReference type="PROSITE" id="PS50112"/>
    </source>
</evidence>
<evidence type="ECO:0000313" key="12">
    <source>
        <dbReference type="EMBL" id="TAJ45499.1"/>
    </source>
</evidence>
<feature type="domain" description="Response regulatory" evidence="9">
    <location>
        <begin position="3"/>
        <end position="118"/>
    </location>
</feature>
<feature type="domain" description="PAS" evidence="10">
    <location>
        <begin position="437"/>
        <end position="516"/>
    </location>
</feature>
<dbReference type="Gene3D" id="3.30.450.40">
    <property type="match status" value="1"/>
</dbReference>
<feature type="domain" description="PAS" evidence="10">
    <location>
        <begin position="567"/>
        <end position="613"/>
    </location>
</feature>
<dbReference type="InterPro" id="IPR005467">
    <property type="entry name" value="His_kinase_dom"/>
</dbReference>
<feature type="domain" description="PAC" evidence="11">
    <location>
        <begin position="516"/>
        <end position="566"/>
    </location>
</feature>
<evidence type="ECO:0000256" key="6">
    <source>
        <dbReference type="PROSITE-ProRule" id="PRU00169"/>
    </source>
</evidence>
<dbReference type="Gene3D" id="3.30.565.10">
    <property type="entry name" value="Histidine kinase-like ATPase, C-terminal domain"/>
    <property type="match status" value="1"/>
</dbReference>
<dbReference type="OrthoDB" id="230688at2157"/>
<evidence type="ECO:0000256" key="2">
    <source>
        <dbReference type="ARBA" id="ARBA00012438"/>
    </source>
</evidence>
<dbReference type="PROSITE" id="PS50109">
    <property type="entry name" value="HIS_KIN"/>
    <property type="match status" value="1"/>
</dbReference>
<dbReference type="SMART" id="SM00091">
    <property type="entry name" value="PAS"/>
    <property type="match status" value="5"/>
</dbReference>
<name>A0A483CZH4_9EURY</name>
<dbReference type="SUPFAM" id="SSF55785">
    <property type="entry name" value="PYP-like sensor domain (PAS domain)"/>
    <property type="match status" value="5"/>
</dbReference>
<organism evidence="12 13">
    <name type="scientific">Methanofollis fontis</name>
    <dbReference type="NCBI Taxonomy" id="2052832"/>
    <lineage>
        <taxon>Archaea</taxon>
        <taxon>Methanobacteriati</taxon>
        <taxon>Methanobacteriota</taxon>
        <taxon>Stenosarchaea group</taxon>
        <taxon>Methanomicrobia</taxon>
        <taxon>Methanomicrobiales</taxon>
        <taxon>Methanomicrobiaceae</taxon>
        <taxon>Methanofollis</taxon>
    </lineage>
</organism>
<dbReference type="SMART" id="SM00065">
    <property type="entry name" value="GAF"/>
    <property type="match status" value="1"/>
</dbReference>
<dbReference type="InterPro" id="IPR029016">
    <property type="entry name" value="GAF-like_dom_sf"/>
</dbReference>
<dbReference type="SMART" id="SM00086">
    <property type="entry name" value="PAC"/>
    <property type="match status" value="5"/>
</dbReference>
<dbReference type="InterPro" id="IPR003594">
    <property type="entry name" value="HATPase_dom"/>
</dbReference>
<proteinExistence type="predicted"/>
<dbReference type="InterPro" id="IPR001789">
    <property type="entry name" value="Sig_transdc_resp-reg_receiver"/>
</dbReference>
<evidence type="ECO:0000256" key="5">
    <source>
        <dbReference type="ARBA" id="ARBA00022777"/>
    </source>
</evidence>
<dbReference type="PROSITE" id="PS50112">
    <property type="entry name" value="PAS"/>
    <property type="match status" value="5"/>
</dbReference>
<dbReference type="Pfam" id="PF01590">
    <property type="entry name" value="GAF"/>
    <property type="match status" value="1"/>
</dbReference>
<feature type="domain" description="PAC" evidence="11">
    <location>
        <begin position="207"/>
        <end position="259"/>
    </location>
</feature>
<evidence type="ECO:0000259" key="8">
    <source>
        <dbReference type="PROSITE" id="PS50109"/>
    </source>
</evidence>
<dbReference type="PANTHER" id="PTHR43304:SF1">
    <property type="entry name" value="PAC DOMAIN-CONTAINING PROTEIN"/>
    <property type="match status" value="1"/>
</dbReference>
<protein>
    <recommendedName>
        <fullName evidence="2">histidine kinase</fullName>
        <ecNumber evidence="2">2.7.13.3</ecNumber>
    </recommendedName>
</protein>
<feature type="domain" description="PAS" evidence="10">
    <location>
        <begin position="134"/>
        <end position="178"/>
    </location>
</feature>
<dbReference type="NCBIfam" id="TIGR00229">
    <property type="entry name" value="sensory_box"/>
    <property type="match status" value="5"/>
</dbReference>
<dbReference type="PROSITE" id="PS50113">
    <property type="entry name" value="PAC"/>
    <property type="match status" value="4"/>
</dbReference>
<dbReference type="CDD" id="cd00130">
    <property type="entry name" value="PAS"/>
    <property type="match status" value="5"/>
</dbReference>
<keyword evidence="13" id="KW-1185">Reference proteome</keyword>
<dbReference type="InterPro" id="IPR011006">
    <property type="entry name" value="CheY-like_superfamily"/>
</dbReference>
<evidence type="ECO:0000256" key="1">
    <source>
        <dbReference type="ARBA" id="ARBA00000085"/>
    </source>
</evidence>
<dbReference type="Gene3D" id="3.30.450.20">
    <property type="entry name" value="PAS domain"/>
    <property type="match status" value="5"/>
</dbReference>
<dbReference type="Pfam" id="PF08447">
    <property type="entry name" value="PAS_3"/>
    <property type="match status" value="1"/>
</dbReference>
<dbReference type="EC" id="2.7.13.3" evidence="2"/>
<dbReference type="InterPro" id="IPR052162">
    <property type="entry name" value="Sensor_kinase/Photoreceptor"/>
</dbReference>
<feature type="modified residue" description="4-aspartylphosphate" evidence="6">
    <location>
        <position position="53"/>
    </location>
</feature>
<dbReference type="Pfam" id="PF00072">
    <property type="entry name" value="Response_reg"/>
    <property type="match status" value="1"/>
</dbReference>
<dbReference type="SMART" id="SM00387">
    <property type="entry name" value="HATPase_c"/>
    <property type="match status" value="1"/>
</dbReference>
<dbReference type="CDD" id="cd00156">
    <property type="entry name" value="REC"/>
    <property type="match status" value="1"/>
</dbReference>
<dbReference type="Proteomes" id="UP000292580">
    <property type="component" value="Unassembled WGS sequence"/>
</dbReference>
<dbReference type="Gene3D" id="3.40.50.2300">
    <property type="match status" value="1"/>
</dbReference>
<feature type="region of interest" description="Disordered" evidence="7">
    <location>
        <begin position="1354"/>
        <end position="1392"/>
    </location>
</feature>
<feature type="domain" description="PAC" evidence="11">
    <location>
        <begin position="645"/>
        <end position="695"/>
    </location>
</feature>
<dbReference type="SUPFAM" id="SSF55781">
    <property type="entry name" value="GAF domain-like"/>
    <property type="match status" value="2"/>
</dbReference>
<evidence type="ECO:0000256" key="3">
    <source>
        <dbReference type="ARBA" id="ARBA00022553"/>
    </source>
</evidence>
<reference evidence="12 13" key="1">
    <citation type="submission" date="2017-11" db="EMBL/GenBank/DDBJ databases">
        <title>Isolation and Characterization of Methanofollis Species from Methane Seep Offshore SW Taiwan.</title>
        <authorList>
            <person name="Teng N.-H."/>
            <person name="Lai M.-C."/>
            <person name="Chen S.-C."/>
        </authorList>
    </citation>
    <scope>NUCLEOTIDE SEQUENCE [LARGE SCALE GENOMIC DNA]</scope>
    <source>
        <strain evidence="12 13">FWC-SCC2</strain>
    </source>
</reference>
<dbReference type="GO" id="GO:0000160">
    <property type="term" value="P:phosphorelay signal transduction system"/>
    <property type="evidence" value="ECO:0007669"/>
    <property type="project" value="InterPro"/>
</dbReference>
<dbReference type="InterPro" id="IPR035965">
    <property type="entry name" value="PAS-like_dom_sf"/>
</dbReference>
<keyword evidence="5" id="KW-0418">Kinase</keyword>
<dbReference type="SMART" id="SM00448">
    <property type="entry name" value="REC"/>
    <property type="match status" value="1"/>
</dbReference>
<dbReference type="Pfam" id="PF13188">
    <property type="entry name" value="PAS_8"/>
    <property type="match status" value="1"/>
</dbReference>
<evidence type="ECO:0000313" key="13">
    <source>
        <dbReference type="Proteomes" id="UP000292580"/>
    </source>
</evidence>
<evidence type="ECO:0000259" key="11">
    <source>
        <dbReference type="PROSITE" id="PS50113"/>
    </source>
</evidence>
<evidence type="ECO:0000256" key="7">
    <source>
        <dbReference type="SAM" id="MobiDB-lite"/>
    </source>
</evidence>
<dbReference type="InterPro" id="IPR036890">
    <property type="entry name" value="HATPase_C_sf"/>
</dbReference>
<dbReference type="EMBL" id="PGCL01000001">
    <property type="protein sequence ID" value="TAJ45499.1"/>
    <property type="molecule type" value="Genomic_DNA"/>
</dbReference>
<evidence type="ECO:0000259" key="9">
    <source>
        <dbReference type="PROSITE" id="PS50110"/>
    </source>
</evidence>
<keyword evidence="3 6" id="KW-0597">Phosphoprotein</keyword>
<dbReference type="Pfam" id="PF13426">
    <property type="entry name" value="PAS_9"/>
    <property type="match status" value="3"/>
</dbReference>
<dbReference type="InterPro" id="IPR000700">
    <property type="entry name" value="PAS-assoc_C"/>
</dbReference>
<dbReference type="InterPro" id="IPR003018">
    <property type="entry name" value="GAF"/>
</dbReference>
<dbReference type="InterPro" id="IPR013655">
    <property type="entry name" value="PAS_fold_3"/>
</dbReference>
<dbReference type="PANTHER" id="PTHR43304">
    <property type="entry name" value="PHYTOCHROME-LIKE PROTEIN CPH1"/>
    <property type="match status" value="1"/>
</dbReference>
<dbReference type="Pfam" id="PF02518">
    <property type="entry name" value="HATPase_c"/>
    <property type="match status" value="1"/>
</dbReference>
<sequence>MTHVLYVDDEPYLLEIFREFLEMKGDMDVEVAGSVPEALDLLKDHHVDVIVSDYQMPGIDGIEFLRMIRERDASLPFILFTGKSREDVVIRALNSGADYYLQKGGDASAQFAEMRNLILHAVGRRLAEAAQRESELRYRHVVEDQTELIRRFLPDGTTVFANGAFCRYYGVDEQEVIGSTAPPFLLRGEEERIARHLASLSPEEPVKPITTRLILSDGRIRWHHQYDRALFDQNGAVTEYQSVGRDVTDMTISEANLALKNNVFGILASGEDILSDGPAKWALSEALSGIAWALHLDQVTIQTVGPGPEGGPSIAAPLIAWRRDAALSGVEVTPIPDLRYRPCPRRWLEILERGDPVEGDLQDFSEEERAWAASPEMETFVAFPVFFRGTFWGFIAAFGKDGGRSWAEEERLAFGNASDLIRYAIEWYRKGWDLAESEAKFKAIADLAQDAIVLIDSDDRVAYWNNAARQMFGYSNEDFASRTLHECITGKSFDHTYYREQFAELKRTGRTFLSGKVLELTARRKDGTRFAMELSSSSINLKGEWHLLAICRDISERKLMEDRLRENEEKFRTIAELAQDAIVLVDGHDRVRFWNRAAEEMFGYPADEILDRSIYQCLKREGTPPHYTAALEEFRETGDGFLDQKIFEITLKCRDGRSLPVEVSVSPVRIDGEWLGVGIIRDLSGRRAAEAALRESEESYRTIFETTLDGMAVIDAETLEVLMANRAFLNILGYGSSDPDAAPVRIFDLIHPAWKDWVTSLINGDLLGGEQIDELPLVLQDGSQRWIRVLGRMTLFGGRPAGLISCIDITEKRRVEVMLRRRNELEALIRAISTRFLTLERADLDREFRAVLGEVGGALEADSATILLFNDEHARVDSCYWWSANGLDSRPQELENSTTHRFSWWMDRLRDLKPIHIPSVDAMPEESATEKEFFQMFGVGSILAFPIASKAGLFGHISFQTVGRECSWSEEDIAILSMLGDIVADVHARTRAEQRLRESEKKFRSFVEGSNDVFMRMTIGPSGPVLEYISPSFEQMSGYSRECMFTHRDMGFRFLHPDDRARFLQWQRSSYKSFYRPETFRWMNRDGRYIWTENCMIPVFDEEGAVVAIEIVIHDIDHIKRTEEAFKQTNKKLALLGSITRHDILNQLTAAFGYLDLIRDRIDDPLVTKFFERQEGALRQIQSQIEFTKSYQELGVRMPEWQKVTEVIARVSRPFIEEGIRVMADIDGLEVYADPMLEKVFYNLLDNSLRHGGAVSRVTVSSMRVENVTQIIWQDDGVGVPEEEKERIFDRGVGKNTGFGLFLVREVLSITDMSINECGIPGKGAKFVITVPPGMFRVRGEAWIAPDPINIRITAPGEGDTPKNQPYDTIPDGHTDRGACSPTSIDQRRRSQ</sequence>
<dbReference type="RefSeq" id="WP_130645858.1">
    <property type="nucleotide sequence ID" value="NZ_PGCL01000001.1"/>
</dbReference>